<feature type="transmembrane region" description="Helical" evidence="5">
    <location>
        <begin position="305"/>
        <end position="327"/>
    </location>
</feature>
<dbReference type="Pfam" id="PF07690">
    <property type="entry name" value="MFS_1"/>
    <property type="match status" value="1"/>
</dbReference>
<evidence type="ECO:0000256" key="1">
    <source>
        <dbReference type="ARBA" id="ARBA00004141"/>
    </source>
</evidence>
<feature type="transmembrane region" description="Helical" evidence="5">
    <location>
        <begin position="179"/>
        <end position="196"/>
    </location>
</feature>
<dbReference type="InterPro" id="IPR020846">
    <property type="entry name" value="MFS_dom"/>
</dbReference>
<dbReference type="SUPFAM" id="SSF103473">
    <property type="entry name" value="MFS general substrate transporter"/>
    <property type="match status" value="1"/>
</dbReference>
<gene>
    <name evidence="7" type="ORF">AWB79_04223</name>
</gene>
<dbReference type="EMBL" id="FCOA02000014">
    <property type="protein sequence ID" value="SAK73370.1"/>
    <property type="molecule type" value="Genomic_DNA"/>
</dbReference>
<sequence length="485" mass="51118">MSQSPSLRAHSGARLDRLPIGRFHWHLVGMIGAGLFLDAFDIYLQSGVLATLVKSGWSTLQSNAAFISSTLIGMWLGSLIGGYIGDRYGRRTAYQFNLAVFGLASIAAVFAPSMTVLIGLRFVMGVGLGAELIIGYAALGEFVPSLARGRFGAILALLTNLSVTATGIVGYWAIPALGWRSMFALVGLGAVGIWFMRKSMPESPRWLESQGRHDEADAMLRSIEARFPNVPAWDTVAASVTAPPAAEAPARAAPLPGYPALFRRPLLSRTVLTMIMSAVNMSVLYGLIAWFPTFLVKQGVAVTSTLGYTAVMGLGTPIGCLIGMALTDRIGRRLSIVSVLALEAVATAFYPMVHSPAELMATGAVIMMCSACITSLAFAVYIPELFPTELRMRGSSLSAAVGRLASAGAQGGIVAIFGIGGIFGVTNFLIGLIVLQILALLVLGVNTRARTLEEIEPANATPAVATNAAELSTLRGGPRDVSPQR</sequence>
<evidence type="ECO:0000256" key="2">
    <source>
        <dbReference type="ARBA" id="ARBA00022692"/>
    </source>
</evidence>
<name>A0A158BTQ3_9BURK</name>
<evidence type="ECO:0000256" key="3">
    <source>
        <dbReference type="ARBA" id="ARBA00022989"/>
    </source>
</evidence>
<dbReference type="AlphaFoldDB" id="A0A158BTQ3"/>
<dbReference type="STRING" id="1777140.AWB79_04223"/>
<keyword evidence="4 5" id="KW-0472">Membrane</keyword>
<reference evidence="7" key="1">
    <citation type="submission" date="2016-01" db="EMBL/GenBank/DDBJ databases">
        <authorList>
            <person name="Peeters C."/>
        </authorList>
    </citation>
    <scope>NUCLEOTIDE SEQUENCE</scope>
    <source>
        <strain evidence="7">LMG 29322</strain>
    </source>
</reference>
<dbReference type="PANTHER" id="PTHR23508">
    <property type="entry name" value="CARBOXYLIC ACID TRANSPORTER PROTEIN HOMOLOG"/>
    <property type="match status" value="1"/>
</dbReference>
<keyword evidence="8" id="KW-1185">Reference proteome</keyword>
<feature type="transmembrane region" description="Helical" evidence="5">
    <location>
        <begin position="151"/>
        <end position="173"/>
    </location>
</feature>
<dbReference type="PANTHER" id="PTHR23508:SF10">
    <property type="entry name" value="CARBOXYLIC ACID TRANSPORTER PROTEIN HOMOLOG"/>
    <property type="match status" value="1"/>
</dbReference>
<feature type="domain" description="Major facilitator superfamily (MFS) profile" evidence="6">
    <location>
        <begin position="27"/>
        <end position="450"/>
    </location>
</feature>
<protein>
    <submittedName>
        <fullName evidence="7">Major facilitator transporter</fullName>
    </submittedName>
</protein>
<dbReference type="OrthoDB" id="9814026at2"/>
<comment type="subcellular location">
    <subcellularLocation>
        <location evidence="1">Membrane</location>
        <topology evidence="1">Multi-pass membrane protein</topology>
    </subcellularLocation>
</comment>
<evidence type="ECO:0000313" key="7">
    <source>
        <dbReference type="EMBL" id="SAK73370.1"/>
    </source>
</evidence>
<dbReference type="InterPro" id="IPR011701">
    <property type="entry name" value="MFS"/>
</dbReference>
<comment type="caution">
    <text evidence="7">The sequence shown here is derived from an EMBL/GenBank/DDBJ whole genome shotgun (WGS) entry which is preliminary data.</text>
</comment>
<dbReference type="RefSeq" id="WP_063963514.1">
    <property type="nucleotide sequence ID" value="NZ_FCOA02000014.1"/>
</dbReference>
<accession>A0A158BTQ3</accession>
<keyword evidence="2 5" id="KW-0812">Transmembrane</keyword>
<feature type="transmembrane region" description="Helical" evidence="5">
    <location>
        <begin position="23"/>
        <end position="44"/>
    </location>
</feature>
<keyword evidence="3 5" id="KW-1133">Transmembrane helix</keyword>
<evidence type="ECO:0000256" key="5">
    <source>
        <dbReference type="SAM" id="Phobius"/>
    </source>
</evidence>
<feature type="transmembrane region" description="Helical" evidence="5">
    <location>
        <begin position="428"/>
        <end position="445"/>
    </location>
</feature>
<dbReference type="GO" id="GO:0005886">
    <property type="term" value="C:plasma membrane"/>
    <property type="evidence" value="ECO:0007669"/>
    <property type="project" value="TreeGrafter"/>
</dbReference>
<proteinExistence type="predicted"/>
<dbReference type="GO" id="GO:0046943">
    <property type="term" value="F:carboxylic acid transmembrane transporter activity"/>
    <property type="evidence" value="ECO:0007669"/>
    <property type="project" value="TreeGrafter"/>
</dbReference>
<feature type="transmembrane region" description="Helical" evidence="5">
    <location>
        <begin position="64"/>
        <end position="84"/>
    </location>
</feature>
<evidence type="ECO:0000259" key="6">
    <source>
        <dbReference type="PROSITE" id="PS50850"/>
    </source>
</evidence>
<feature type="transmembrane region" description="Helical" evidence="5">
    <location>
        <begin position="404"/>
        <end position="422"/>
    </location>
</feature>
<feature type="transmembrane region" description="Helical" evidence="5">
    <location>
        <begin position="334"/>
        <end position="353"/>
    </location>
</feature>
<evidence type="ECO:0000256" key="4">
    <source>
        <dbReference type="ARBA" id="ARBA00023136"/>
    </source>
</evidence>
<organism evidence="7 8">
    <name type="scientific">Caballeronia hypogeia</name>
    <dbReference type="NCBI Taxonomy" id="1777140"/>
    <lineage>
        <taxon>Bacteria</taxon>
        <taxon>Pseudomonadati</taxon>
        <taxon>Pseudomonadota</taxon>
        <taxon>Betaproteobacteria</taxon>
        <taxon>Burkholderiales</taxon>
        <taxon>Burkholderiaceae</taxon>
        <taxon>Caballeronia</taxon>
    </lineage>
</organism>
<dbReference type="PROSITE" id="PS50850">
    <property type="entry name" value="MFS"/>
    <property type="match status" value="1"/>
</dbReference>
<dbReference type="InterPro" id="IPR036259">
    <property type="entry name" value="MFS_trans_sf"/>
</dbReference>
<feature type="transmembrane region" description="Helical" evidence="5">
    <location>
        <begin position="96"/>
        <end position="114"/>
    </location>
</feature>
<dbReference type="CDD" id="cd17316">
    <property type="entry name" value="MFS_SV2_like"/>
    <property type="match status" value="1"/>
</dbReference>
<dbReference type="Gene3D" id="1.20.1250.20">
    <property type="entry name" value="MFS general substrate transporter like domains"/>
    <property type="match status" value="1"/>
</dbReference>
<feature type="transmembrane region" description="Helical" evidence="5">
    <location>
        <begin position="120"/>
        <end position="139"/>
    </location>
</feature>
<feature type="transmembrane region" description="Helical" evidence="5">
    <location>
        <begin position="271"/>
        <end position="293"/>
    </location>
</feature>
<feature type="transmembrane region" description="Helical" evidence="5">
    <location>
        <begin position="359"/>
        <end position="383"/>
    </location>
</feature>
<dbReference type="Proteomes" id="UP000054851">
    <property type="component" value="Unassembled WGS sequence"/>
</dbReference>
<evidence type="ECO:0000313" key="8">
    <source>
        <dbReference type="Proteomes" id="UP000054851"/>
    </source>
</evidence>